<sequence>MVVMNSLYVHCLTCSLFVTPLHLKDPNNVPESLTRCPLHLASHLRSNLVSSHVIEFSLLPPSQPYQALTQASRVARCENFSSYGAEQSFDHILGMVASKSLYSVWCKKTNTMNQKVPCWLCTDPLCTTQSIRKARRDMPQLNPRPR</sequence>
<reference evidence="1" key="1">
    <citation type="submission" date="2021-01" db="EMBL/GenBank/DDBJ databases">
        <title>Adiantum capillus-veneris genome.</title>
        <authorList>
            <person name="Fang Y."/>
            <person name="Liao Q."/>
        </authorList>
    </citation>
    <scope>NUCLEOTIDE SEQUENCE</scope>
    <source>
        <strain evidence="1">H3</strain>
        <tissue evidence="1">Leaf</tissue>
    </source>
</reference>
<name>A0A9D4VCQ6_ADICA</name>
<evidence type="ECO:0000313" key="1">
    <source>
        <dbReference type="EMBL" id="KAI5083645.1"/>
    </source>
</evidence>
<dbReference type="AlphaFoldDB" id="A0A9D4VCQ6"/>
<dbReference type="EMBL" id="JABFUD020000002">
    <property type="protein sequence ID" value="KAI5083645.1"/>
    <property type="molecule type" value="Genomic_DNA"/>
</dbReference>
<accession>A0A9D4VCQ6</accession>
<proteinExistence type="predicted"/>
<gene>
    <name evidence="1" type="ORF">GOP47_0003388</name>
</gene>
<keyword evidence="2" id="KW-1185">Reference proteome</keyword>
<organism evidence="1 2">
    <name type="scientific">Adiantum capillus-veneris</name>
    <name type="common">Maidenhair fern</name>
    <dbReference type="NCBI Taxonomy" id="13818"/>
    <lineage>
        <taxon>Eukaryota</taxon>
        <taxon>Viridiplantae</taxon>
        <taxon>Streptophyta</taxon>
        <taxon>Embryophyta</taxon>
        <taxon>Tracheophyta</taxon>
        <taxon>Polypodiopsida</taxon>
        <taxon>Polypodiidae</taxon>
        <taxon>Polypodiales</taxon>
        <taxon>Pteridineae</taxon>
        <taxon>Pteridaceae</taxon>
        <taxon>Vittarioideae</taxon>
        <taxon>Adiantum</taxon>
    </lineage>
</organism>
<dbReference type="Proteomes" id="UP000886520">
    <property type="component" value="Chromosome 3"/>
</dbReference>
<evidence type="ECO:0000313" key="2">
    <source>
        <dbReference type="Proteomes" id="UP000886520"/>
    </source>
</evidence>
<comment type="caution">
    <text evidence="1">The sequence shown here is derived from an EMBL/GenBank/DDBJ whole genome shotgun (WGS) entry which is preliminary data.</text>
</comment>
<protein>
    <submittedName>
        <fullName evidence="1">Uncharacterized protein</fullName>
    </submittedName>
</protein>